<dbReference type="InterPro" id="IPR042106">
    <property type="entry name" value="Nuo/plastoQ_OxRdtase_6_NuoJ"/>
</dbReference>
<proteinExistence type="inferred from homology"/>
<dbReference type="PANTHER" id="PTHR33269:SF17">
    <property type="entry name" value="NADH-UBIQUINONE OXIDOREDUCTASE CHAIN 6"/>
    <property type="match status" value="1"/>
</dbReference>
<keyword evidence="2" id="KW-0520">NAD</keyword>
<geneLocation type="mitochondrion" evidence="3"/>
<comment type="function">
    <text evidence="2">Core subunit of the mitochondrial membrane respiratory chain NADH dehydrogenase (Complex I) which catalyzes electron transfer from NADH through the respiratory chain, using ubiquinone as an electron acceptor. Essential for the catalytic activity and assembly of complex I.</text>
</comment>
<feature type="transmembrane region" description="Helical" evidence="2">
    <location>
        <begin position="88"/>
        <end position="107"/>
    </location>
</feature>
<keyword evidence="2" id="KW-0472">Membrane</keyword>
<keyword evidence="2 3" id="KW-0496">Mitochondrion</keyword>
<comment type="subcellular location">
    <subcellularLocation>
        <location evidence="2">Mitochondrion membrane</location>
        <topology evidence="2">Multi-pass membrane protein</topology>
    </subcellularLocation>
</comment>
<reference evidence="3" key="1">
    <citation type="journal article" date="2015" name="PeerJ">
        <title>Phylogenetic analysis of higher-level relationships within Hydroidolina (Cnidaria: Hydrozoa) using mitochondrial genome data and insight into their mitochondrial transcription.</title>
        <authorList>
            <person name="Kayal E."/>
            <person name="Bentlage B."/>
            <person name="Cartwright P."/>
            <person name="Yanagihara A.A."/>
            <person name="Lindsay D.J."/>
            <person name="Hopcroft R.R."/>
            <person name="Collins A.G."/>
        </authorList>
    </citation>
    <scope>NUCLEOTIDE SEQUENCE</scope>
</reference>
<feature type="transmembrane region" description="Helical" evidence="2">
    <location>
        <begin position="6"/>
        <end position="22"/>
    </location>
</feature>
<evidence type="ECO:0000256" key="1">
    <source>
        <dbReference type="ARBA" id="ARBA00021095"/>
    </source>
</evidence>
<organism evidence="3">
    <name type="scientific">Podocoryna carnea</name>
    <name type="common">Hydrozoan</name>
    <dbReference type="NCBI Taxonomy" id="6096"/>
    <lineage>
        <taxon>Eukaryota</taxon>
        <taxon>Metazoa</taxon>
        <taxon>Cnidaria</taxon>
        <taxon>Hydrozoa</taxon>
        <taxon>Hydroidolina</taxon>
        <taxon>Anthoathecata</taxon>
        <taxon>Filifera</taxon>
        <taxon>Hydractiniidae</taxon>
        <taxon>Podocoryna</taxon>
    </lineage>
</organism>
<keyword evidence="2" id="KW-0830">Ubiquinone</keyword>
<dbReference type="PANTHER" id="PTHR33269">
    <property type="entry name" value="NADH-UBIQUINONE OXIDOREDUCTASE CHAIN 6"/>
    <property type="match status" value="1"/>
</dbReference>
<keyword evidence="2" id="KW-0813">Transport</keyword>
<keyword evidence="2" id="KW-0679">Respiratory chain</keyword>
<feature type="transmembrane region" description="Helical" evidence="2">
    <location>
        <begin position="29"/>
        <end position="46"/>
    </location>
</feature>
<comment type="similarity">
    <text evidence="2">Belongs to the complex I subunit 6 family.</text>
</comment>
<comment type="catalytic activity">
    <reaction evidence="2">
        <text>a ubiquinone + NADH + 5 H(+)(in) = a ubiquinol + NAD(+) + 4 H(+)(out)</text>
        <dbReference type="Rhea" id="RHEA:29091"/>
        <dbReference type="Rhea" id="RHEA-COMP:9565"/>
        <dbReference type="Rhea" id="RHEA-COMP:9566"/>
        <dbReference type="ChEBI" id="CHEBI:15378"/>
        <dbReference type="ChEBI" id="CHEBI:16389"/>
        <dbReference type="ChEBI" id="CHEBI:17976"/>
        <dbReference type="ChEBI" id="CHEBI:57540"/>
        <dbReference type="ChEBI" id="CHEBI:57945"/>
        <dbReference type="EC" id="7.1.1.2"/>
    </reaction>
</comment>
<sequence>MEQLFFLFTILLIGSVIMTITSSNPIHSVFWLVLVFIYSSGFLISMRFEFLALMMIIIYVGAIAILFLFVIMMLDIVQLRKITSVNNVFPILFLIGVNILLESWWLFKYNDSFSSFKGFFNDLNTEILNHVNSLAINLYTDYAIPFLIISLLLLIAMIGAIVLTLELSLITRKQSLSSQHQRNNSWI</sequence>
<dbReference type="EMBL" id="LN901210">
    <property type="protein sequence ID" value="CUS58607.1"/>
    <property type="molecule type" value="Genomic_DNA"/>
</dbReference>
<feature type="transmembrane region" description="Helical" evidence="2">
    <location>
        <begin position="142"/>
        <end position="165"/>
    </location>
</feature>
<keyword evidence="2" id="KW-1133">Transmembrane helix</keyword>
<dbReference type="GO" id="GO:0031966">
    <property type="term" value="C:mitochondrial membrane"/>
    <property type="evidence" value="ECO:0007669"/>
    <property type="project" value="UniProtKB-SubCell"/>
</dbReference>
<dbReference type="GO" id="GO:0008137">
    <property type="term" value="F:NADH dehydrogenase (ubiquinone) activity"/>
    <property type="evidence" value="ECO:0007669"/>
    <property type="project" value="UniProtKB-UniRule"/>
</dbReference>
<dbReference type="Pfam" id="PF00499">
    <property type="entry name" value="Oxidored_q3"/>
    <property type="match status" value="1"/>
</dbReference>
<evidence type="ECO:0000256" key="2">
    <source>
        <dbReference type="RuleBase" id="RU004430"/>
    </source>
</evidence>
<dbReference type="AlphaFoldDB" id="A0A0S4LZ54"/>
<name>A0A0S4LZ54_PODCA</name>
<evidence type="ECO:0000313" key="3">
    <source>
        <dbReference type="EMBL" id="CUS58607.1"/>
    </source>
</evidence>
<protein>
    <recommendedName>
        <fullName evidence="1 2">NADH-ubiquinone oxidoreductase chain 6</fullName>
        <ecNumber evidence="2">7.1.1.2</ecNumber>
    </recommendedName>
</protein>
<gene>
    <name evidence="3" type="primary">nad6</name>
</gene>
<accession>A0A0S4LZ54</accession>
<keyword evidence="2" id="KW-1278">Translocase</keyword>
<keyword evidence="2" id="KW-0249">Electron transport</keyword>
<feature type="transmembrane region" description="Helical" evidence="2">
    <location>
        <begin position="52"/>
        <end position="76"/>
    </location>
</feature>
<dbReference type="EC" id="7.1.1.2" evidence="2"/>
<keyword evidence="2" id="KW-0812">Transmembrane</keyword>
<dbReference type="InterPro" id="IPR001457">
    <property type="entry name" value="NADH_UbQ/plastoQ_OxRdtase_su6"/>
</dbReference>
<dbReference type="Gene3D" id="1.20.120.1200">
    <property type="entry name" value="NADH-ubiquinone/plastoquinone oxidoreductase chain 6, subunit NuoJ"/>
    <property type="match status" value="1"/>
</dbReference>